<feature type="domain" description="Integrase catalytic" evidence="2">
    <location>
        <begin position="28"/>
        <end position="192"/>
    </location>
</feature>
<name>A0A9W7D5U7_9STRA</name>
<evidence type="ECO:0000259" key="1">
    <source>
        <dbReference type="PROSITE" id="PS50013"/>
    </source>
</evidence>
<dbReference type="SUPFAM" id="SSF53098">
    <property type="entry name" value="Ribonuclease H-like"/>
    <property type="match status" value="1"/>
</dbReference>
<dbReference type="GO" id="GO:0003676">
    <property type="term" value="F:nucleic acid binding"/>
    <property type="evidence" value="ECO:0007669"/>
    <property type="project" value="InterPro"/>
</dbReference>
<comment type="caution">
    <text evidence="3">The sequence shown here is derived from an EMBL/GenBank/DDBJ whole genome shotgun (WGS) entry which is preliminary data.</text>
</comment>
<dbReference type="PROSITE" id="PS50013">
    <property type="entry name" value="CHROMO_2"/>
    <property type="match status" value="1"/>
</dbReference>
<reference evidence="3" key="1">
    <citation type="submission" date="2023-04" db="EMBL/GenBank/DDBJ databases">
        <title>Phytophthora fragariaefolia NBRC 109709.</title>
        <authorList>
            <person name="Ichikawa N."/>
            <person name="Sato H."/>
            <person name="Tonouchi N."/>
        </authorList>
    </citation>
    <scope>NUCLEOTIDE SEQUENCE</scope>
    <source>
        <strain evidence="3">NBRC 109709</strain>
    </source>
</reference>
<dbReference type="InterPro" id="IPR016197">
    <property type="entry name" value="Chromo-like_dom_sf"/>
</dbReference>
<dbReference type="OrthoDB" id="3237746at2759"/>
<dbReference type="InterPro" id="IPR001584">
    <property type="entry name" value="Integrase_cat-core"/>
</dbReference>
<dbReference type="SUPFAM" id="SSF54160">
    <property type="entry name" value="Chromo domain-like"/>
    <property type="match status" value="1"/>
</dbReference>
<dbReference type="GO" id="GO:0015074">
    <property type="term" value="P:DNA integration"/>
    <property type="evidence" value="ECO:0007669"/>
    <property type="project" value="InterPro"/>
</dbReference>
<evidence type="ECO:0000313" key="3">
    <source>
        <dbReference type="EMBL" id="GMF56816.1"/>
    </source>
</evidence>
<dbReference type="Gene3D" id="2.40.50.40">
    <property type="match status" value="1"/>
</dbReference>
<dbReference type="InterPro" id="IPR000953">
    <property type="entry name" value="Chromo/chromo_shadow_dom"/>
</dbReference>
<evidence type="ECO:0000313" key="4">
    <source>
        <dbReference type="Proteomes" id="UP001165121"/>
    </source>
</evidence>
<proteinExistence type="predicted"/>
<dbReference type="InterPro" id="IPR036397">
    <property type="entry name" value="RNaseH_sf"/>
</dbReference>
<accession>A0A9W7D5U7</accession>
<keyword evidence="4" id="KW-1185">Reference proteome</keyword>
<dbReference type="Gene3D" id="3.30.420.10">
    <property type="entry name" value="Ribonuclease H-like superfamily/Ribonuclease H"/>
    <property type="match status" value="1"/>
</dbReference>
<dbReference type="InterPro" id="IPR012337">
    <property type="entry name" value="RNaseH-like_sf"/>
</dbReference>
<gene>
    <name evidence="3" type="ORF">Pfra01_002416200</name>
</gene>
<dbReference type="PANTHER" id="PTHR37984">
    <property type="entry name" value="PROTEIN CBG26694"/>
    <property type="match status" value="1"/>
</dbReference>
<dbReference type="InterPro" id="IPR050951">
    <property type="entry name" value="Retrovirus_Pol_polyprotein"/>
</dbReference>
<dbReference type="PROSITE" id="PS50994">
    <property type="entry name" value="INTEGRASE"/>
    <property type="match status" value="1"/>
</dbReference>
<protein>
    <submittedName>
        <fullName evidence="3">Unnamed protein product</fullName>
    </submittedName>
</protein>
<evidence type="ECO:0000259" key="2">
    <source>
        <dbReference type="PROSITE" id="PS50994"/>
    </source>
</evidence>
<dbReference type="PANTHER" id="PTHR37984:SF5">
    <property type="entry name" value="PROTEIN NYNRIN-LIKE"/>
    <property type="match status" value="1"/>
</dbReference>
<dbReference type="Proteomes" id="UP001165121">
    <property type="component" value="Unassembled WGS sequence"/>
</dbReference>
<dbReference type="AlphaFoldDB" id="A0A9W7D5U7"/>
<organism evidence="3 4">
    <name type="scientific">Phytophthora fragariaefolia</name>
    <dbReference type="NCBI Taxonomy" id="1490495"/>
    <lineage>
        <taxon>Eukaryota</taxon>
        <taxon>Sar</taxon>
        <taxon>Stramenopiles</taxon>
        <taxon>Oomycota</taxon>
        <taxon>Peronosporomycetes</taxon>
        <taxon>Peronosporales</taxon>
        <taxon>Peronosporaceae</taxon>
        <taxon>Phytophthora</taxon>
    </lineage>
</organism>
<dbReference type="EMBL" id="BSXT01004119">
    <property type="protein sequence ID" value="GMF56816.1"/>
    <property type="molecule type" value="Genomic_DNA"/>
</dbReference>
<feature type="domain" description="Chromo" evidence="1">
    <location>
        <begin position="260"/>
        <end position="322"/>
    </location>
</feature>
<sequence>MFLLQDKSLRSTSEENYYVGQQNSWRIRTMGEMVHFTGSFYHRRKFRCRLLLDLKDEATHLCELTPCPIPTSAVAVEAILAWHSRFGIPPLWISDQGSHFKNAVVAEVCRRLKSRQDFTLAYSPWINGSIERANRDIIQVLRALCLEYKVDTHDWTFFIRKPKPYTNFCMNPRQHELLAVPEQPTKISKWLTALKESIQDMHKPMVVAQAQQTARNQRHHKGKQPNFDIGDYVLRSRVDHCSLHITEEIREHIAAQGLVLSVEGLKDHVWNNDKRTYDILVSWKGLEPIEASWEPATSLARDIPVIPRQYAGARQDERFAQRIQRLAKTKRV</sequence>